<dbReference type="Proteomes" id="UP000543579">
    <property type="component" value="Unassembled WGS sequence"/>
</dbReference>
<dbReference type="Pfam" id="PF00005">
    <property type="entry name" value="ABC_tran"/>
    <property type="match status" value="2"/>
</dbReference>
<dbReference type="GO" id="GO:0005524">
    <property type="term" value="F:ATP binding"/>
    <property type="evidence" value="ECO:0007669"/>
    <property type="project" value="UniProtKB-KW"/>
</dbReference>
<accession>A0A7W5CIL1</accession>
<feature type="domain" description="ABC transporter" evidence="5">
    <location>
        <begin position="13"/>
        <end position="505"/>
    </location>
</feature>
<comment type="caution">
    <text evidence="6">The sequence shown here is derived from an EMBL/GenBank/DDBJ whole genome shotgun (WGS) entry which is preliminary data.</text>
</comment>
<keyword evidence="1" id="KW-0813">Transport</keyword>
<evidence type="ECO:0000313" key="6">
    <source>
        <dbReference type="EMBL" id="MBB3157934.1"/>
    </source>
</evidence>
<evidence type="ECO:0000256" key="4">
    <source>
        <dbReference type="ARBA" id="ARBA00022840"/>
    </source>
</evidence>
<evidence type="ECO:0000256" key="3">
    <source>
        <dbReference type="ARBA" id="ARBA00022741"/>
    </source>
</evidence>
<dbReference type="InterPro" id="IPR017871">
    <property type="entry name" value="ABC_transporter-like_CS"/>
</dbReference>
<dbReference type="InterPro" id="IPR003593">
    <property type="entry name" value="AAA+_ATPase"/>
</dbReference>
<dbReference type="GO" id="GO:0016887">
    <property type="term" value="F:ATP hydrolysis activity"/>
    <property type="evidence" value="ECO:0007669"/>
    <property type="project" value="InterPro"/>
</dbReference>
<dbReference type="CDD" id="cd03216">
    <property type="entry name" value="ABC_Carb_Monos_I"/>
    <property type="match status" value="1"/>
</dbReference>
<dbReference type="InterPro" id="IPR027417">
    <property type="entry name" value="P-loop_NTPase"/>
</dbReference>
<evidence type="ECO:0000256" key="1">
    <source>
        <dbReference type="ARBA" id="ARBA00022448"/>
    </source>
</evidence>
<sequence length="523" mass="55006">MTISSSPLVTPVLRMTGVTKAFAGVPALRGASIDVRPGEVHGLVGENGAGKSTLIKILAGIYERDGGTVVIGGTDAGRLTPADAHAAGIRFVHQELQLVPDMTVAENVWLGNEQSAGGVLRGRAMKARVTEVLHDVLGIRLSPTRLVRDLGPAERKLVQVARALVDDDTRVIVFDEPTAPLASAEAEQLLGIIGRLRERGISSLYISHYLGEVTRICDRVTILRGGLDVGRIEAVGPDSGREMVRLMIGREIDDLYPPRRPVATAEPVLRARGLRVGAVVHGVDLDVRPGEILGLTGLLGSGASELAEALVGLHRHTGELSLSARRFRPSSPAAALEAGVVLVPRDRRHDGVVLDFSTQRNLTLSTLAEGTRAGLLDDAASRTRAEGLAERLDIRPRDTSVQTRLLSGGNQQKVVLGRSLAAGARVIVLDEPTVGVDIGAKQEIYRLLAELAASGTAVVIVSTDPAEVLGLSDRVVVLERGRVAHEVTTDGLTLEHLSALVTGSAGGSTADATAPERTEGDAA</sequence>
<dbReference type="EMBL" id="JACHXY010000001">
    <property type="protein sequence ID" value="MBB3157934.1"/>
    <property type="molecule type" value="Genomic_DNA"/>
</dbReference>
<dbReference type="SMART" id="SM00382">
    <property type="entry name" value="AAA"/>
    <property type="match status" value="2"/>
</dbReference>
<reference evidence="6 7" key="1">
    <citation type="submission" date="2020-08" db="EMBL/GenBank/DDBJ databases">
        <title>Genomic Encyclopedia of Type Strains, Phase III (KMG-III): the genomes of soil and plant-associated and newly described type strains.</title>
        <authorList>
            <person name="Whitman W."/>
        </authorList>
    </citation>
    <scope>NUCLEOTIDE SEQUENCE [LARGE SCALE GENOMIC DNA]</scope>
    <source>
        <strain evidence="6 7">CECT 8356</strain>
    </source>
</reference>
<proteinExistence type="predicted"/>
<dbReference type="InterPro" id="IPR050107">
    <property type="entry name" value="ABC_carbohydrate_import_ATPase"/>
</dbReference>
<keyword evidence="2" id="KW-0677">Repeat</keyword>
<keyword evidence="4 6" id="KW-0067">ATP-binding</keyword>
<dbReference type="AlphaFoldDB" id="A0A7W5CIL1"/>
<evidence type="ECO:0000259" key="5">
    <source>
        <dbReference type="PROSITE" id="PS50893"/>
    </source>
</evidence>
<dbReference type="SUPFAM" id="SSF52540">
    <property type="entry name" value="P-loop containing nucleoside triphosphate hydrolases"/>
    <property type="match status" value="2"/>
</dbReference>
<dbReference type="Gene3D" id="3.40.50.300">
    <property type="entry name" value="P-loop containing nucleotide triphosphate hydrolases"/>
    <property type="match status" value="2"/>
</dbReference>
<keyword evidence="3" id="KW-0547">Nucleotide-binding</keyword>
<dbReference type="PROSITE" id="PS50893">
    <property type="entry name" value="ABC_TRANSPORTER_2"/>
    <property type="match status" value="1"/>
</dbReference>
<organism evidence="6 7">
    <name type="scientific">Microbacterium proteolyticum</name>
    <dbReference type="NCBI Taxonomy" id="1572644"/>
    <lineage>
        <taxon>Bacteria</taxon>
        <taxon>Bacillati</taxon>
        <taxon>Actinomycetota</taxon>
        <taxon>Actinomycetes</taxon>
        <taxon>Micrococcales</taxon>
        <taxon>Microbacteriaceae</taxon>
        <taxon>Microbacterium</taxon>
    </lineage>
</organism>
<dbReference type="PANTHER" id="PTHR43790:SF9">
    <property type="entry name" value="GALACTOFURANOSE TRANSPORTER ATP-BINDING PROTEIN YTFR"/>
    <property type="match status" value="1"/>
</dbReference>
<protein>
    <submittedName>
        <fullName evidence="6">Ribose transport system ATP-binding protein</fullName>
    </submittedName>
</protein>
<gene>
    <name evidence="6" type="ORF">FHS07_001618</name>
</gene>
<name>A0A7W5CIL1_9MICO</name>
<dbReference type="PROSITE" id="PS00211">
    <property type="entry name" value="ABC_TRANSPORTER_1"/>
    <property type="match status" value="1"/>
</dbReference>
<dbReference type="InterPro" id="IPR003439">
    <property type="entry name" value="ABC_transporter-like_ATP-bd"/>
</dbReference>
<dbReference type="CDD" id="cd03215">
    <property type="entry name" value="ABC_Carb_Monos_II"/>
    <property type="match status" value="1"/>
</dbReference>
<dbReference type="RefSeq" id="WP_221189145.1">
    <property type="nucleotide sequence ID" value="NZ_JACHXY010000001.1"/>
</dbReference>
<evidence type="ECO:0000256" key="2">
    <source>
        <dbReference type="ARBA" id="ARBA00022737"/>
    </source>
</evidence>
<dbReference type="PANTHER" id="PTHR43790">
    <property type="entry name" value="CARBOHYDRATE TRANSPORT ATP-BINDING PROTEIN MG119-RELATED"/>
    <property type="match status" value="1"/>
</dbReference>
<evidence type="ECO:0000313" key="7">
    <source>
        <dbReference type="Proteomes" id="UP000543579"/>
    </source>
</evidence>